<dbReference type="InterPro" id="IPR050177">
    <property type="entry name" value="Lipid_A_modif_metabolic_enz"/>
</dbReference>
<dbReference type="PANTHER" id="PTHR43245">
    <property type="entry name" value="BIFUNCTIONAL POLYMYXIN RESISTANCE PROTEIN ARNA"/>
    <property type="match status" value="1"/>
</dbReference>
<comment type="similarity">
    <text evidence="1">Belongs to the 3-beta-HSD family.</text>
</comment>
<dbReference type="EMBL" id="JACHVB010000060">
    <property type="protein sequence ID" value="MBC2596096.1"/>
    <property type="molecule type" value="Genomic_DNA"/>
</dbReference>
<protein>
    <submittedName>
        <fullName evidence="4">NAD-dependent epimerase/dehydratase family protein</fullName>
    </submittedName>
</protein>
<keyword evidence="5" id="KW-1185">Reference proteome</keyword>
<comment type="caution">
    <text evidence="4">The sequence shown here is derived from an EMBL/GenBank/DDBJ whole genome shotgun (WGS) entry which is preliminary data.</text>
</comment>
<evidence type="ECO:0000256" key="2">
    <source>
        <dbReference type="ARBA" id="ARBA00023002"/>
    </source>
</evidence>
<gene>
    <name evidence="4" type="ORF">H5P28_17650</name>
</gene>
<evidence type="ECO:0000313" key="5">
    <source>
        <dbReference type="Proteomes" id="UP000546464"/>
    </source>
</evidence>
<evidence type="ECO:0000256" key="1">
    <source>
        <dbReference type="ARBA" id="ARBA00009219"/>
    </source>
</evidence>
<dbReference type="GO" id="GO:0016616">
    <property type="term" value="F:oxidoreductase activity, acting on the CH-OH group of donors, NAD or NADP as acceptor"/>
    <property type="evidence" value="ECO:0007669"/>
    <property type="project" value="InterPro"/>
</dbReference>
<accession>A0A842HKP0</accession>
<keyword evidence="2" id="KW-0560">Oxidoreductase</keyword>
<organism evidence="4 5">
    <name type="scientific">Ruficoccus amylovorans</name>
    <dbReference type="NCBI Taxonomy" id="1804625"/>
    <lineage>
        <taxon>Bacteria</taxon>
        <taxon>Pseudomonadati</taxon>
        <taxon>Verrucomicrobiota</taxon>
        <taxon>Opitutia</taxon>
        <taxon>Puniceicoccales</taxon>
        <taxon>Cerasicoccaceae</taxon>
        <taxon>Ruficoccus</taxon>
    </lineage>
</organism>
<dbReference type="GO" id="GO:0006694">
    <property type="term" value="P:steroid biosynthetic process"/>
    <property type="evidence" value="ECO:0007669"/>
    <property type="project" value="InterPro"/>
</dbReference>
<dbReference type="AlphaFoldDB" id="A0A842HKP0"/>
<sequence>MKVLVTGGGGFLGRHVVERLLARGLEVRVLGRSAQPELEKRGVEIVRGDIADATAVDRAVAGTEAVFHVAAKAGVWGPREEYFSANVLGTRHVLAACVRHGVGRLVYTSTPSVVFTGEAFSGADESLPYGKNWLCPYPETKAQAEREVLAASGHDGLLTCALRPHLIWGVGDPHIVPRLVDRARRGRLRIVGDGTNRVDITHVKNAALAHELAFDALEKGTAAGRAYFLSQGEPVVLWDWINNLLSRLGEPVVKRRISARTAYRAGRALEWIYEKFRLPGEPAMTRFVAVELSKDHWYDISAARRDLGYASEVSTEAGLDELVEDWMS</sequence>
<dbReference type="SUPFAM" id="SSF51735">
    <property type="entry name" value="NAD(P)-binding Rossmann-fold domains"/>
    <property type="match status" value="1"/>
</dbReference>
<dbReference type="Pfam" id="PF01073">
    <property type="entry name" value="3Beta_HSD"/>
    <property type="match status" value="1"/>
</dbReference>
<dbReference type="Proteomes" id="UP000546464">
    <property type="component" value="Unassembled WGS sequence"/>
</dbReference>
<dbReference type="InterPro" id="IPR002225">
    <property type="entry name" value="3Beta_OHSteriod_DH/Estase"/>
</dbReference>
<dbReference type="Gene3D" id="3.40.50.720">
    <property type="entry name" value="NAD(P)-binding Rossmann-like Domain"/>
    <property type="match status" value="1"/>
</dbReference>
<feature type="domain" description="3-beta hydroxysteroid dehydrogenase/isomerase" evidence="3">
    <location>
        <begin position="4"/>
        <end position="250"/>
    </location>
</feature>
<evidence type="ECO:0000259" key="3">
    <source>
        <dbReference type="Pfam" id="PF01073"/>
    </source>
</evidence>
<evidence type="ECO:0000313" key="4">
    <source>
        <dbReference type="EMBL" id="MBC2596096.1"/>
    </source>
</evidence>
<dbReference type="PANTHER" id="PTHR43245:SF51">
    <property type="entry name" value="SHORT CHAIN DEHYDROGENASE_REDUCTASE FAMILY 42E, MEMBER 2"/>
    <property type="match status" value="1"/>
</dbReference>
<dbReference type="InterPro" id="IPR036291">
    <property type="entry name" value="NAD(P)-bd_dom_sf"/>
</dbReference>
<name>A0A842HKP0_9BACT</name>
<reference evidence="4 5" key="1">
    <citation type="submission" date="2020-07" db="EMBL/GenBank/DDBJ databases">
        <authorList>
            <person name="Feng X."/>
        </authorList>
    </citation>
    <scope>NUCLEOTIDE SEQUENCE [LARGE SCALE GENOMIC DNA]</scope>
    <source>
        <strain evidence="4 5">JCM31066</strain>
    </source>
</reference>
<proteinExistence type="inferred from homology"/>
<dbReference type="RefSeq" id="WP_185677012.1">
    <property type="nucleotide sequence ID" value="NZ_JACHVB010000060.1"/>
</dbReference>